<proteinExistence type="predicted"/>
<name>A0A0H4TAX7_9CHLR</name>
<organism evidence="2">
    <name type="scientific">uncultured Chloroflexi bacterium Rifle_16ft_4_minimus_6101</name>
    <dbReference type="NCBI Taxonomy" id="1665078"/>
    <lineage>
        <taxon>Bacteria</taxon>
        <taxon>Bacillati</taxon>
        <taxon>Chloroflexota</taxon>
        <taxon>environmental samples</taxon>
    </lineage>
</organism>
<evidence type="ECO:0000256" key="1">
    <source>
        <dbReference type="SAM" id="MobiDB-lite"/>
    </source>
</evidence>
<dbReference type="AlphaFoldDB" id="A0A0H4TAX7"/>
<feature type="region of interest" description="Disordered" evidence="1">
    <location>
        <begin position="1"/>
        <end position="47"/>
    </location>
</feature>
<protein>
    <submittedName>
        <fullName evidence="2">Uncharacterized protein</fullName>
    </submittedName>
</protein>
<sequence length="47" mass="5174">MNENLTLIAADSYPAQGGDEHLSERTSNVRERRRAGANAAMGRNSER</sequence>
<accession>A0A0H4TAX7</accession>
<feature type="compositionally biased region" description="Basic and acidic residues" evidence="1">
    <location>
        <begin position="18"/>
        <end position="30"/>
    </location>
</feature>
<evidence type="ECO:0000313" key="2">
    <source>
        <dbReference type="EMBL" id="AKQ05108.1"/>
    </source>
</evidence>
<reference evidence="2" key="1">
    <citation type="journal article" date="2015" name="ISME J.">
        <title>Aquifer environment selects for microbial species cohorts in sediment and groundwater.</title>
        <authorList>
            <person name="Hug L.A."/>
            <person name="Thomas B.C."/>
            <person name="Brown C.T."/>
            <person name="Frischkorn K.R."/>
            <person name="Williams K.H."/>
            <person name="Tringe S.G."/>
            <person name="Banfield J.F."/>
        </authorList>
    </citation>
    <scope>NUCLEOTIDE SEQUENCE</scope>
</reference>
<feature type="compositionally biased region" description="Low complexity" evidence="1">
    <location>
        <begin position="36"/>
        <end position="47"/>
    </location>
</feature>
<dbReference type="EMBL" id="KT007060">
    <property type="protein sequence ID" value="AKQ05108.1"/>
    <property type="molecule type" value="Genomic_DNA"/>
</dbReference>